<protein>
    <recommendedName>
        <fullName evidence="3">PDZ domain-containing protein</fullName>
    </recommendedName>
</protein>
<dbReference type="InterPro" id="IPR036034">
    <property type="entry name" value="PDZ_sf"/>
</dbReference>
<name>A0A382G0K9_9ZZZZ</name>
<proteinExistence type="predicted"/>
<dbReference type="SUPFAM" id="SSF48239">
    <property type="entry name" value="Terpenoid cyclases/Protein prenyltransferases"/>
    <property type="match status" value="1"/>
</dbReference>
<accession>A0A382G0K9</accession>
<feature type="transmembrane region" description="Helical" evidence="1">
    <location>
        <begin position="39"/>
        <end position="56"/>
    </location>
</feature>
<gene>
    <name evidence="2" type="ORF">METZ01_LOCUS221624</name>
</gene>
<evidence type="ECO:0008006" key="3">
    <source>
        <dbReference type="Google" id="ProtNLM"/>
    </source>
</evidence>
<feature type="non-terminal residue" evidence="2">
    <location>
        <position position="250"/>
    </location>
</feature>
<reference evidence="2" key="1">
    <citation type="submission" date="2018-05" db="EMBL/GenBank/DDBJ databases">
        <authorList>
            <person name="Lanie J.A."/>
            <person name="Ng W.-L."/>
            <person name="Kazmierczak K.M."/>
            <person name="Andrzejewski T.M."/>
            <person name="Davidsen T.M."/>
            <person name="Wayne K.J."/>
            <person name="Tettelin H."/>
            <person name="Glass J.I."/>
            <person name="Rusch D."/>
            <person name="Podicherti R."/>
            <person name="Tsui H.-C.T."/>
            <person name="Winkler M.E."/>
        </authorList>
    </citation>
    <scope>NUCLEOTIDE SEQUENCE</scope>
</reference>
<organism evidence="2">
    <name type="scientific">marine metagenome</name>
    <dbReference type="NCBI Taxonomy" id="408172"/>
    <lineage>
        <taxon>unclassified sequences</taxon>
        <taxon>metagenomes</taxon>
        <taxon>ecological metagenomes</taxon>
    </lineage>
</organism>
<dbReference type="SUPFAM" id="SSF50156">
    <property type="entry name" value="PDZ domain-like"/>
    <property type="match status" value="1"/>
</dbReference>
<dbReference type="AlphaFoldDB" id="A0A382G0K9"/>
<dbReference type="EMBL" id="UINC01052902">
    <property type="protein sequence ID" value="SVB68770.1"/>
    <property type="molecule type" value="Genomic_DNA"/>
</dbReference>
<sequence length="250" mass="27507">MTAIIHLTLENKASSLVKTKHISLSGKLTMIFSIFQRQAISLLLSIFLTLVLTLSIRSQVHYLGNGSPWNRKTETGPDAEVGGWYYNLGVTGIRVQLIAEAPKHLLVKYVFNNSPAWGKIHPNDILVGVNYQLFTTAHKNGYGMDKFGPDGPILEFATALENCQAQSGKGLLPITLVRQGQTEMVVLDVGQDNGGYSHSFPFNCQKTEKVRQQLCDYLVEHQGEDGSWGIPPQDTFAPLALLASGQESHL</sequence>
<dbReference type="Pfam" id="PF19805">
    <property type="entry name" value="DUF6288"/>
    <property type="match status" value="1"/>
</dbReference>
<evidence type="ECO:0000313" key="2">
    <source>
        <dbReference type="EMBL" id="SVB68770.1"/>
    </source>
</evidence>
<dbReference type="InterPro" id="IPR008930">
    <property type="entry name" value="Terpenoid_cyclase/PrenylTrfase"/>
</dbReference>
<evidence type="ECO:0000256" key="1">
    <source>
        <dbReference type="SAM" id="Phobius"/>
    </source>
</evidence>
<keyword evidence="1" id="KW-0812">Transmembrane</keyword>
<dbReference type="InterPro" id="IPR046255">
    <property type="entry name" value="DUF6288"/>
</dbReference>
<keyword evidence="1" id="KW-0472">Membrane</keyword>
<keyword evidence="1" id="KW-1133">Transmembrane helix</keyword>